<reference evidence="1" key="1">
    <citation type="submission" date="2020-07" db="EMBL/GenBank/DDBJ databases">
        <title>Extensive Genetic Diversity and Host Range of Rodent-borne Coronaviruses.</title>
        <authorList>
            <person name="Lin X.-D."/>
            <person name="Zhang H.-L."/>
            <person name="Wang M.-R."/>
            <person name="Guan X.-Q."/>
            <person name="Zhang Y.-Z."/>
        </authorList>
    </citation>
    <scope>NUCLEOTIDE SEQUENCE</scope>
    <source>
        <strain evidence="1">Lijiang-170</strain>
    </source>
</reference>
<dbReference type="EMBL" id="MT820625">
    <property type="protein sequence ID" value="QOE77274.1"/>
    <property type="molecule type" value="Genomic_RNA"/>
</dbReference>
<name>A0A866VUQ1_9ALPC</name>
<accession>A0A866VUQ1</accession>
<evidence type="ECO:0000313" key="1">
    <source>
        <dbReference type="EMBL" id="QOE77274.1"/>
    </source>
</evidence>
<organism evidence="1">
    <name type="scientific">Lucheng Rn rat coronavirus</name>
    <dbReference type="NCBI Taxonomy" id="1508224"/>
    <lineage>
        <taxon>Viruses</taxon>
        <taxon>Riboviria</taxon>
        <taxon>Orthornavirae</taxon>
        <taxon>Pisuviricota</taxon>
        <taxon>Pisoniviricetes</taxon>
        <taxon>Nidovirales</taxon>
        <taxon>Cornidovirineae</taxon>
        <taxon>Coronaviridae</taxon>
        <taxon>Orthocoronavirinae</taxon>
        <taxon>Alphacoronavirus</taxon>
        <taxon>Luchacovirus</taxon>
        <taxon>Alphacoronavirus ratti</taxon>
    </lineage>
</organism>
<protein>
    <submittedName>
        <fullName evidence="1">ORF8 protein</fullName>
    </submittedName>
</protein>
<sequence length="105" mass="11716">MNCLLLLLIGSVMGAPTVTFIRSKTLESPQTPEELLTDFKFLGDFVPADTADVITSSYTAEHTEIRPWDFGSMTEDRKRILALLKCKDLMQYAEGSVPEICNQLS</sequence>
<gene>
    <name evidence="1" type="primary">ORF8</name>
</gene>
<proteinExistence type="predicted"/>